<name>A0A2S6CEB9_9PEZI</name>
<feature type="coiled-coil region" evidence="1">
    <location>
        <begin position="134"/>
        <end position="161"/>
    </location>
</feature>
<feature type="compositionally biased region" description="Basic and acidic residues" evidence="2">
    <location>
        <begin position="51"/>
        <end position="81"/>
    </location>
</feature>
<gene>
    <name evidence="3" type="ORF">CBER1_05280</name>
</gene>
<feature type="compositionally biased region" description="Basic and acidic residues" evidence="2">
    <location>
        <begin position="14"/>
        <end position="39"/>
    </location>
</feature>
<feature type="coiled-coil region" evidence="1">
    <location>
        <begin position="199"/>
        <end position="275"/>
    </location>
</feature>
<proteinExistence type="predicted"/>
<dbReference type="OrthoDB" id="3646965at2759"/>
<keyword evidence="4" id="KW-1185">Reference proteome</keyword>
<dbReference type="AlphaFoldDB" id="A0A2S6CEB9"/>
<evidence type="ECO:0000256" key="1">
    <source>
        <dbReference type="SAM" id="Coils"/>
    </source>
</evidence>
<organism evidence="3 4">
    <name type="scientific">Cercospora berteroae</name>
    <dbReference type="NCBI Taxonomy" id="357750"/>
    <lineage>
        <taxon>Eukaryota</taxon>
        <taxon>Fungi</taxon>
        <taxon>Dikarya</taxon>
        <taxon>Ascomycota</taxon>
        <taxon>Pezizomycotina</taxon>
        <taxon>Dothideomycetes</taxon>
        <taxon>Dothideomycetidae</taxon>
        <taxon>Mycosphaerellales</taxon>
        <taxon>Mycosphaerellaceae</taxon>
        <taxon>Cercospora</taxon>
    </lineage>
</organism>
<feature type="region of interest" description="Disordered" evidence="2">
    <location>
        <begin position="1"/>
        <end position="81"/>
    </location>
</feature>
<feature type="compositionally biased region" description="Basic residues" evidence="2">
    <location>
        <begin position="1"/>
        <end position="13"/>
    </location>
</feature>
<reference evidence="4" key="1">
    <citation type="journal article" date="2017" name="bioRxiv">
        <title>Conservation of a gene cluster reveals novel cercosporin biosynthetic mechanisms and extends production to the genus Colletotrichum.</title>
        <authorList>
            <person name="de Jonge R."/>
            <person name="Ebert M.K."/>
            <person name="Huitt-Roehl C.R."/>
            <person name="Pal P."/>
            <person name="Suttle J.C."/>
            <person name="Spanner R.E."/>
            <person name="Neubauer J.D."/>
            <person name="Jurick W.M.II."/>
            <person name="Stott K.A."/>
            <person name="Secor G.A."/>
            <person name="Thomma B.P.H.J."/>
            <person name="Van de Peer Y."/>
            <person name="Townsend C.A."/>
            <person name="Bolton M.D."/>
        </authorList>
    </citation>
    <scope>NUCLEOTIDE SEQUENCE [LARGE SCALE GENOMIC DNA]</scope>
    <source>
        <strain evidence="4">CBS538.71</strain>
    </source>
</reference>
<keyword evidence="1" id="KW-0175">Coiled coil</keyword>
<comment type="caution">
    <text evidence="3">The sequence shown here is derived from an EMBL/GenBank/DDBJ whole genome shotgun (WGS) entry which is preliminary data.</text>
</comment>
<dbReference type="EMBL" id="PNEN01000474">
    <property type="protein sequence ID" value="PPJ58074.1"/>
    <property type="molecule type" value="Genomic_DNA"/>
</dbReference>
<accession>A0A2S6CEB9</accession>
<dbReference type="Proteomes" id="UP000237631">
    <property type="component" value="Unassembled WGS sequence"/>
</dbReference>
<protein>
    <submittedName>
        <fullName evidence="3">Uncharacterized protein</fullName>
    </submittedName>
</protein>
<sequence length="283" mass="32803">MAPPHPRRPKHGGLRTDNRHHPYQERKLPGHETKEDRHKYQITNLNNLQKRNKDELQKAADKSKADEREIEKLRKRADEDDKEIRKLRQQLGTRMSIPPAERQPEIKVTTREQAATEEYAKFQESLIIFGTKAVQEQRLRAEAAEQEVSRLRALGEELETSRAVLQDQVAHFELAMVTSADDYTRSALEAQAKRSISMVQGYQNDVAREKNTVEKLRTTVADRDRALRGSEQKSKDQAIELQYAQTQLAAYKRRAENEREVANEQADLIKRLNKENSRLAKMS</sequence>
<evidence type="ECO:0000313" key="4">
    <source>
        <dbReference type="Proteomes" id="UP000237631"/>
    </source>
</evidence>
<evidence type="ECO:0000313" key="3">
    <source>
        <dbReference type="EMBL" id="PPJ58074.1"/>
    </source>
</evidence>
<evidence type="ECO:0000256" key="2">
    <source>
        <dbReference type="SAM" id="MobiDB-lite"/>
    </source>
</evidence>